<dbReference type="VEuPathDB" id="CryptoDB:Vbra_20030"/>
<dbReference type="PANTHER" id="PTHR15924">
    <property type="entry name" value="CLE"/>
    <property type="match status" value="1"/>
</dbReference>
<dbReference type="AlphaFoldDB" id="A0A0G4EA20"/>
<dbReference type="InterPro" id="IPR019265">
    <property type="entry name" value="RTRAF"/>
</dbReference>
<dbReference type="PhylomeDB" id="A0A0G4EA20"/>
<dbReference type="OrthoDB" id="514167at2759"/>
<dbReference type="Pfam" id="PF10036">
    <property type="entry name" value="RLL"/>
    <property type="match status" value="1"/>
</dbReference>
<evidence type="ECO:0000313" key="2">
    <source>
        <dbReference type="EMBL" id="CEL92075.1"/>
    </source>
</evidence>
<proteinExistence type="predicted"/>
<feature type="region of interest" description="Disordered" evidence="1">
    <location>
        <begin position="113"/>
        <end position="134"/>
    </location>
</feature>
<evidence type="ECO:0000256" key="1">
    <source>
        <dbReference type="SAM" id="MobiDB-lite"/>
    </source>
</evidence>
<keyword evidence="3" id="KW-1185">Reference proteome</keyword>
<dbReference type="STRING" id="1169540.A0A0G4EA20"/>
<gene>
    <name evidence="2" type="ORF">Vbra_20030</name>
</gene>
<name>A0A0G4EA20_VITBC</name>
<organism evidence="2 3">
    <name type="scientific">Vitrella brassicaformis (strain CCMP3155)</name>
    <dbReference type="NCBI Taxonomy" id="1169540"/>
    <lineage>
        <taxon>Eukaryota</taxon>
        <taxon>Sar</taxon>
        <taxon>Alveolata</taxon>
        <taxon>Colpodellida</taxon>
        <taxon>Vitrellaceae</taxon>
        <taxon>Vitrella</taxon>
    </lineage>
</organism>
<evidence type="ECO:0000313" key="3">
    <source>
        <dbReference type="Proteomes" id="UP000041254"/>
    </source>
</evidence>
<dbReference type="InParanoid" id="A0A0G4EA20"/>
<accession>A0A0G4EA20</accession>
<dbReference type="Proteomes" id="UP000041254">
    <property type="component" value="Unassembled WGS sequence"/>
</dbReference>
<dbReference type="EMBL" id="CDMY01000047">
    <property type="protein sequence ID" value="CEL92075.1"/>
    <property type="molecule type" value="Genomic_DNA"/>
</dbReference>
<sequence length="254" mass="28520">MSVAPATARRLRLLSYPSVEEISLSGHGYGKVIVWLEEEKIRLYSREERKALRQFDRNWWNTFIQYCRELGLKLDEASVRDAAANRSALLDRLVSLAVQDIYKDAIEEQRLTPAADADAMRQNGHAPSGNRAGATTGLSVGKLVSPVNRMLQVLDLPLLPAQGRVTEEELLAALQCVLVRVRPVETDQTHKPKLDLPLGFECIDKDVRDAAVVLRLLHGRELRKLQTNINGMINKLQEIVADPRTDTRLGRVGR</sequence>
<dbReference type="OMA" id="ADWEWTR"/>
<reference evidence="2 3" key="1">
    <citation type="submission" date="2014-11" db="EMBL/GenBank/DDBJ databases">
        <authorList>
            <person name="Zhu J."/>
            <person name="Qi W."/>
            <person name="Song R."/>
        </authorList>
    </citation>
    <scope>NUCLEOTIDE SEQUENCE [LARGE SCALE GENOMIC DNA]</scope>
</reference>
<protein>
    <submittedName>
        <fullName evidence="2">Uncharacterized protein</fullName>
    </submittedName>
</protein>